<name>A0A1W1HKY4_9BACT</name>
<feature type="domain" description="Glycoside hydrolase 123 catalytic" evidence="1">
    <location>
        <begin position="340"/>
        <end position="559"/>
    </location>
</feature>
<evidence type="ECO:0000313" key="3">
    <source>
        <dbReference type="Proteomes" id="UP000191931"/>
    </source>
</evidence>
<keyword evidence="3" id="KW-1185">Reference proteome</keyword>
<reference evidence="2 3" key="1">
    <citation type="submission" date="2017-03" db="EMBL/GenBank/DDBJ databases">
        <authorList>
            <person name="Afonso C.L."/>
            <person name="Miller P.J."/>
            <person name="Scott M.A."/>
            <person name="Spackman E."/>
            <person name="Goraichik I."/>
            <person name="Dimitrov K.M."/>
            <person name="Suarez D.L."/>
            <person name="Swayne D.E."/>
        </authorList>
    </citation>
    <scope>NUCLEOTIDE SEQUENCE [LARGE SCALE GENOMIC DNA]</scope>
    <source>
        <strain evidence="2">PRJEB14757</strain>
    </source>
</reference>
<protein>
    <recommendedName>
        <fullName evidence="1">Glycoside hydrolase 123 catalytic domain-containing protein</fullName>
    </recommendedName>
</protein>
<dbReference type="AlphaFoldDB" id="A0A1W1HKY4"/>
<dbReference type="Gene3D" id="2.60.120.430">
    <property type="entry name" value="Galactose-binding lectin"/>
    <property type="match status" value="1"/>
</dbReference>
<dbReference type="EMBL" id="FWEV01000336">
    <property type="protein sequence ID" value="SLM33129.1"/>
    <property type="molecule type" value="Genomic_DNA"/>
</dbReference>
<dbReference type="RefSeq" id="WP_080798713.1">
    <property type="nucleotide sequence ID" value="NZ_LT828540.1"/>
</dbReference>
<evidence type="ECO:0000313" key="2">
    <source>
        <dbReference type="EMBL" id="SLM33129.1"/>
    </source>
</evidence>
<gene>
    <name evidence="2" type="ORF">MTBBW1_90031</name>
</gene>
<dbReference type="OrthoDB" id="177619at2"/>
<sequence length="931" mass="106125">MADFSGLKFKISFVFIFYALFLFCPIVLGADEIFEYRLSQSTDTVDIWTAPPSVRIFKEHALPTITDSEVRVYAAANEFEPFQIIVRPSTNMQISLDVEDFTESSIETEIHVVKYVNITQPTDALGSAGPWPDPLWPMEKKELVSLQAGENTSFWITVYVPSDIVSGDYLTHVQIGTSIRIPVNLHVFNFVLPDELHVKSQMNFSHQSILEKYGVTGYGSEYWSYVDKIKQFFIDHRLTPKSVLWSGGLTSTGGYPYIDYDCDDAILTDNEGIWGFEEPAMRYLKGSGLMNGTFSEPFNNGTGFPSFMAVTFTNNDSSLDQRPSTFCDIVRDEGDWYTADNPDSAYNNKWFEYMEALEGYLDDSGVLDKAYYYMANEPQDQADYDAVAWYSRQLNLAAPGLKLMVSEEPRPEIYDHPDYIDSGQIDIWLPVLNNYNPEISHERELYHEEETWIYWLYGTRPPFFNPITLDHPGIESRLTGWFLWKYRVRGIAYYSLNNWSKNPWTEPLNSNHNGDLFMLYPPSEDNTPITYGSNNHRFVPSIRFELMRDSLEDYEYLYLLNGAAQPAVQSTDTQESGMVTGESDVQADKIITGVVSYTRSDNFMYELRRLIGLKIGGEIDSIPDIYPEVEHPRAEGEPGNYYINFQNPDEEPLTTRTEDTWGNGYTFRYVTLAGNDYLQVGVEEYDSDAGFGWLNDTAHFLTGRDPWGEETDERKITYAYDDYAHHPAIFEFDLPSGTYLVEVCVGTPRRVREHNRVVVEGVTFVDDEPSEQFIIRQKEVTVSDSKLTVDIGIWDEYTMLDYIDIEAVEIIEPEPEPLICYEILTDSSLMRMLSENHTFVYGCQGVNNIYVESGATGKLINFPGNNVITFESLSSGFQVTRSGATVSFVGDDGTEIEVPATADKQKIVFMDREFDLIIDSGVVKLGSQTVE</sequence>
<evidence type="ECO:0000259" key="1">
    <source>
        <dbReference type="Pfam" id="PF13320"/>
    </source>
</evidence>
<dbReference type="InterPro" id="IPR008979">
    <property type="entry name" value="Galactose-bd-like_sf"/>
</dbReference>
<organism evidence="2 3">
    <name type="scientific">Desulfamplus magnetovallimortis</name>
    <dbReference type="NCBI Taxonomy" id="1246637"/>
    <lineage>
        <taxon>Bacteria</taxon>
        <taxon>Pseudomonadati</taxon>
        <taxon>Thermodesulfobacteriota</taxon>
        <taxon>Desulfobacteria</taxon>
        <taxon>Desulfobacterales</taxon>
        <taxon>Desulfobacteraceae</taxon>
        <taxon>Desulfamplus</taxon>
    </lineage>
</organism>
<dbReference type="SUPFAM" id="SSF49785">
    <property type="entry name" value="Galactose-binding domain-like"/>
    <property type="match status" value="1"/>
</dbReference>
<dbReference type="InterPro" id="IPR025150">
    <property type="entry name" value="GH123_cat"/>
</dbReference>
<accession>A0A1W1HKY4</accession>
<dbReference type="Pfam" id="PF13320">
    <property type="entry name" value="GH123_cat"/>
    <property type="match status" value="1"/>
</dbReference>
<dbReference type="Proteomes" id="UP000191931">
    <property type="component" value="Unassembled WGS sequence"/>
</dbReference>
<dbReference type="STRING" id="1246637.MTBBW1_90031"/>
<proteinExistence type="predicted"/>